<feature type="compositionally biased region" description="Basic and acidic residues" evidence="1">
    <location>
        <begin position="324"/>
        <end position="342"/>
    </location>
</feature>
<feature type="compositionally biased region" description="Low complexity" evidence="1">
    <location>
        <begin position="26"/>
        <end position="35"/>
    </location>
</feature>
<dbReference type="EMBL" id="QCYY01002513">
    <property type="protein sequence ID" value="ROT69845.1"/>
    <property type="molecule type" value="Genomic_DNA"/>
</dbReference>
<proteinExistence type="predicted"/>
<sequence length="408" mass="44079">MTRVDSPCLIAARLSRRSGSRTAEPSGGSRLGCSSCRTRGGSATWACPPRVAHPLPAPEATPAPRMGGARPLSRRRPSPPAKLRLRVHGGRRPGLKLRPPLGLARQHSADRPQHVRPPQRCLQVSLGRRSGCLLPTGFGHSNLISLRTPNHADGAFPKGQIFKTSIPFPSRHPPSHAPTPTTLRSQTTPNSPLPPSSLPSLGAAVATLRWRGEEHVGCLGPGLCPCLNHTPLPEHPLLPRLSLPMQLHTHASQVGLLSLSTPGAGTRGALPSVLPFSRRVIHSTASPWLSFRSVQSLWRRARPLPARHSPDRCLPPQAESRPASPEKRPPHREASELPKAADESDDNDEELTVTPDSEDDLTPTDLCLDVDKPPEFSDRCFERPAKSLDSSCRVSFAIPTSPSHFHAL</sequence>
<dbReference type="Proteomes" id="UP000283509">
    <property type="component" value="Unassembled WGS sequence"/>
</dbReference>
<evidence type="ECO:0000313" key="3">
    <source>
        <dbReference type="Proteomes" id="UP000283509"/>
    </source>
</evidence>
<feature type="compositionally biased region" description="Basic residues" evidence="1">
    <location>
        <begin position="72"/>
        <end position="86"/>
    </location>
</feature>
<feature type="region of interest" description="Disordered" evidence="1">
    <location>
        <begin position="160"/>
        <end position="198"/>
    </location>
</feature>
<feature type="region of interest" description="Disordered" evidence="1">
    <location>
        <begin position="305"/>
        <end position="370"/>
    </location>
</feature>
<feature type="compositionally biased region" description="Polar residues" evidence="1">
    <location>
        <begin position="178"/>
        <end position="190"/>
    </location>
</feature>
<evidence type="ECO:0000313" key="2">
    <source>
        <dbReference type="EMBL" id="ROT69845.1"/>
    </source>
</evidence>
<accession>A0A3R7NY01</accession>
<reference evidence="2 3" key="2">
    <citation type="submission" date="2019-01" db="EMBL/GenBank/DDBJ databases">
        <title>The decoding of complex shrimp genome reveals the adaptation for benthos swimmer, frequently molting mechanism and breeding impact on genome.</title>
        <authorList>
            <person name="Sun Y."/>
            <person name="Gao Y."/>
            <person name="Yu Y."/>
        </authorList>
    </citation>
    <scope>NUCLEOTIDE SEQUENCE [LARGE SCALE GENOMIC DNA]</scope>
    <source>
        <tissue evidence="2">Muscle</tissue>
    </source>
</reference>
<gene>
    <name evidence="2" type="ORF">C7M84_011938</name>
</gene>
<feature type="region of interest" description="Disordered" evidence="1">
    <location>
        <begin position="54"/>
        <end position="86"/>
    </location>
</feature>
<protein>
    <submittedName>
        <fullName evidence="2">Uncharacterized protein</fullName>
    </submittedName>
</protein>
<evidence type="ECO:0000256" key="1">
    <source>
        <dbReference type="SAM" id="MobiDB-lite"/>
    </source>
</evidence>
<feature type="compositionally biased region" description="Acidic residues" evidence="1">
    <location>
        <begin position="343"/>
        <end position="362"/>
    </location>
</feature>
<dbReference type="AlphaFoldDB" id="A0A3R7NY01"/>
<dbReference type="OrthoDB" id="6159439at2759"/>
<reference evidence="2 3" key="1">
    <citation type="submission" date="2018-04" db="EMBL/GenBank/DDBJ databases">
        <authorList>
            <person name="Zhang X."/>
            <person name="Yuan J."/>
            <person name="Li F."/>
            <person name="Xiang J."/>
        </authorList>
    </citation>
    <scope>NUCLEOTIDE SEQUENCE [LARGE SCALE GENOMIC DNA]</scope>
    <source>
        <tissue evidence="2">Muscle</tissue>
    </source>
</reference>
<comment type="caution">
    <text evidence="2">The sequence shown here is derived from an EMBL/GenBank/DDBJ whole genome shotgun (WGS) entry which is preliminary data.</text>
</comment>
<name>A0A3R7NY01_PENVA</name>
<feature type="region of interest" description="Disordered" evidence="1">
    <location>
        <begin position="15"/>
        <end position="35"/>
    </location>
</feature>
<keyword evidence="3" id="KW-1185">Reference proteome</keyword>
<organism evidence="2 3">
    <name type="scientific">Penaeus vannamei</name>
    <name type="common">Whiteleg shrimp</name>
    <name type="synonym">Litopenaeus vannamei</name>
    <dbReference type="NCBI Taxonomy" id="6689"/>
    <lineage>
        <taxon>Eukaryota</taxon>
        <taxon>Metazoa</taxon>
        <taxon>Ecdysozoa</taxon>
        <taxon>Arthropoda</taxon>
        <taxon>Crustacea</taxon>
        <taxon>Multicrustacea</taxon>
        <taxon>Malacostraca</taxon>
        <taxon>Eumalacostraca</taxon>
        <taxon>Eucarida</taxon>
        <taxon>Decapoda</taxon>
        <taxon>Dendrobranchiata</taxon>
        <taxon>Penaeoidea</taxon>
        <taxon>Penaeidae</taxon>
        <taxon>Penaeus</taxon>
    </lineage>
</organism>